<dbReference type="Proteomes" id="UP000580250">
    <property type="component" value="Unassembled WGS sequence"/>
</dbReference>
<dbReference type="Pfam" id="PF13639">
    <property type="entry name" value="zf-RING_2"/>
    <property type="match status" value="1"/>
</dbReference>
<name>A0A6V7W0Z6_MELEN</name>
<evidence type="ECO:0000259" key="5">
    <source>
        <dbReference type="PROSITE" id="PS50089"/>
    </source>
</evidence>
<keyword evidence="2" id="KW-0862">Zinc</keyword>
<evidence type="ECO:0000256" key="3">
    <source>
        <dbReference type="PROSITE-ProRule" id="PRU00175"/>
    </source>
</evidence>
<keyword evidence="1 3" id="KW-0479">Metal-binding</keyword>
<feature type="signal peptide" evidence="4">
    <location>
        <begin position="1"/>
        <end position="21"/>
    </location>
</feature>
<sequence>MSILRPFKITVSFLVVKLSLGGGIDFREGYWFNSNLAKKNFNLVRRAVIDDDDDDDDDVEVVEVTPPSRPAYFFRENGLELEVPEDDEDNEGLGAREVKKFALHVVTLPPNFDAQEEECFCQEPFAGTRVVFMACLHKMHYNCFVQWAQGSRVCPYCRRDMLHGAAVDGRARDGQGSSANT</sequence>
<evidence type="ECO:0000256" key="2">
    <source>
        <dbReference type="ARBA" id="ARBA00022833"/>
    </source>
</evidence>
<protein>
    <recommendedName>
        <fullName evidence="5">RING-type domain-containing protein</fullName>
    </recommendedName>
</protein>
<dbReference type="InterPro" id="IPR013083">
    <property type="entry name" value="Znf_RING/FYVE/PHD"/>
</dbReference>
<dbReference type="OrthoDB" id="1630758at2759"/>
<gene>
    <name evidence="6" type="ORF">MENT_LOCUS32923</name>
</gene>
<keyword evidence="1 3" id="KW-0863">Zinc-finger</keyword>
<dbReference type="Gene3D" id="3.30.40.10">
    <property type="entry name" value="Zinc/RING finger domain, C3HC4 (zinc finger)"/>
    <property type="match status" value="1"/>
</dbReference>
<reference evidence="6 7" key="1">
    <citation type="submission" date="2020-08" db="EMBL/GenBank/DDBJ databases">
        <authorList>
            <person name="Koutsovoulos G."/>
            <person name="Danchin GJ E."/>
        </authorList>
    </citation>
    <scope>NUCLEOTIDE SEQUENCE [LARGE SCALE GENOMIC DNA]</scope>
</reference>
<dbReference type="PROSITE" id="PS50089">
    <property type="entry name" value="ZF_RING_2"/>
    <property type="match status" value="1"/>
</dbReference>
<evidence type="ECO:0000313" key="6">
    <source>
        <dbReference type="EMBL" id="CAD2180820.1"/>
    </source>
</evidence>
<keyword evidence="4" id="KW-0732">Signal</keyword>
<dbReference type="GO" id="GO:0008270">
    <property type="term" value="F:zinc ion binding"/>
    <property type="evidence" value="ECO:0007669"/>
    <property type="project" value="UniProtKB-KW"/>
</dbReference>
<evidence type="ECO:0000256" key="1">
    <source>
        <dbReference type="ARBA" id="ARBA00022771"/>
    </source>
</evidence>
<proteinExistence type="predicted"/>
<evidence type="ECO:0000313" key="7">
    <source>
        <dbReference type="Proteomes" id="UP000580250"/>
    </source>
</evidence>
<feature type="chain" id="PRO_5027832287" description="RING-type domain-containing protein" evidence="4">
    <location>
        <begin position="22"/>
        <end position="181"/>
    </location>
</feature>
<evidence type="ECO:0000256" key="4">
    <source>
        <dbReference type="SAM" id="SignalP"/>
    </source>
</evidence>
<accession>A0A6V7W0Z6</accession>
<feature type="domain" description="RING-type" evidence="5">
    <location>
        <begin position="121"/>
        <end position="158"/>
    </location>
</feature>
<dbReference type="InterPro" id="IPR001841">
    <property type="entry name" value="Znf_RING"/>
</dbReference>
<dbReference type="AlphaFoldDB" id="A0A6V7W0Z6"/>
<dbReference type="SUPFAM" id="SSF57850">
    <property type="entry name" value="RING/U-box"/>
    <property type="match status" value="1"/>
</dbReference>
<comment type="caution">
    <text evidence="6">The sequence shown here is derived from an EMBL/GenBank/DDBJ whole genome shotgun (WGS) entry which is preliminary data.</text>
</comment>
<organism evidence="6 7">
    <name type="scientific">Meloidogyne enterolobii</name>
    <name type="common">Root-knot nematode worm</name>
    <name type="synonym">Meloidogyne mayaguensis</name>
    <dbReference type="NCBI Taxonomy" id="390850"/>
    <lineage>
        <taxon>Eukaryota</taxon>
        <taxon>Metazoa</taxon>
        <taxon>Ecdysozoa</taxon>
        <taxon>Nematoda</taxon>
        <taxon>Chromadorea</taxon>
        <taxon>Rhabditida</taxon>
        <taxon>Tylenchina</taxon>
        <taxon>Tylenchomorpha</taxon>
        <taxon>Tylenchoidea</taxon>
        <taxon>Meloidogynidae</taxon>
        <taxon>Meloidogyninae</taxon>
        <taxon>Meloidogyne</taxon>
    </lineage>
</organism>
<dbReference type="EMBL" id="CAJEWN010000382">
    <property type="protein sequence ID" value="CAD2180820.1"/>
    <property type="molecule type" value="Genomic_DNA"/>
</dbReference>